<dbReference type="Proteomes" id="UP001596035">
    <property type="component" value="Unassembled WGS sequence"/>
</dbReference>
<proteinExistence type="predicted"/>
<dbReference type="RefSeq" id="WP_344561225.1">
    <property type="nucleotide sequence ID" value="NZ_BAAATG010000021.1"/>
</dbReference>
<feature type="region of interest" description="Disordered" evidence="1">
    <location>
        <begin position="173"/>
        <end position="195"/>
    </location>
</feature>
<protein>
    <recommendedName>
        <fullName evidence="4">Transcriptional regulator</fullName>
    </recommendedName>
</protein>
<evidence type="ECO:0008006" key="4">
    <source>
        <dbReference type="Google" id="ProtNLM"/>
    </source>
</evidence>
<dbReference type="EMBL" id="JBHSKN010000004">
    <property type="protein sequence ID" value="MFC5239032.1"/>
    <property type="molecule type" value="Genomic_DNA"/>
</dbReference>
<feature type="region of interest" description="Disordered" evidence="1">
    <location>
        <begin position="1"/>
        <end position="61"/>
    </location>
</feature>
<organism evidence="2 3">
    <name type="scientific">Streptomyces atrovirens</name>
    <dbReference type="NCBI Taxonomy" id="285556"/>
    <lineage>
        <taxon>Bacteria</taxon>
        <taxon>Bacillati</taxon>
        <taxon>Actinomycetota</taxon>
        <taxon>Actinomycetes</taxon>
        <taxon>Kitasatosporales</taxon>
        <taxon>Streptomycetaceae</taxon>
        <taxon>Streptomyces</taxon>
    </lineage>
</organism>
<comment type="caution">
    <text evidence="2">The sequence shown here is derived from an EMBL/GenBank/DDBJ whole genome shotgun (WGS) entry which is preliminary data.</text>
</comment>
<sequence>MFVSGPDLTTEIVDRKPAPELTTPSPGRSRHNGGMSSVPQRSALARARVGGPADPGSGDTDLRLYREKFRRRLPADLLELRGPAEGVVEPQATVVWSGLRAFDLGNERQRMSLYRTVLAEGMREDLCALLNRDLLLRLWPTLRILVSTTVRGVWEEAFPELRALADLPAVRRRPHEGAAVPSPPARTGPYSPRRT</sequence>
<reference evidence="3" key="1">
    <citation type="journal article" date="2019" name="Int. J. Syst. Evol. Microbiol.">
        <title>The Global Catalogue of Microorganisms (GCM) 10K type strain sequencing project: providing services to taxonomists for standard genome sequencing and annotation.</title>
        <authorList>
            <consortium name="The Broad Institute Genomics Platform"/>
            <consortium name="The Broad Institute Genome Sequencing Center for Infectious Disease"/>
            <person name="Wu L."/>
            <person name="Ma J."/>
        </authorList>
    </citation>
    <scope>NUCLEOTIDE SEQUENCE [LARGE SCALE GENOMIC DNA]</scope>
    <source>
        <strain evidence="3">CGMCC 4.7131</strain>
    </source>
</reference>
<keyword evidence="3" id="KW-1185">Reference proteome</keyword>
<evidence type="ECO:0000313" key="2">
    <source>
        <dbReference type="EMBL" id="MFC5239032.1"/>
    </source>
</evidence>
<evidence type="ECO:0000256" key="1">
    <source>
        <dbReference type="SAM" id="MobiDB-lite"/>
    </source>
</evidence>
<gene>
    <name evidence="2" type="ORF">ACFPWV_03725</name>
</gene>
<evidence type="ECO:0000313" key="3">
    <source>
        <dbReference type="Proteomes" id="UP001596035"/>
    </source>
</evidence>
<name>A0ABW0DJR1_9ACTN</name>
<accession>A0ABW0DJR1</accession>